<accession>A0AAV0KSR3</accession>
<proteinExistence type="predicted"/>
<organism evidence="1 2">
    <name type="scientific">Linum tenue</name>
    <dbReference type="NCBI Taxonomy" id="586396"/>
    <lineage>
        <taxon>Eukaryota</taxon>
        <taxon>Viridiplantae</taxon>
        <taxon>Streptophyta</taxon>
        <taxon>Embryophyta</taxon>
        <taxon>Tracheophyta</taxon>
        <taxon>Spermatophyta</taxon>
        <taxon>Magnoliopsida</taxon>
        <taxon>eudicotyledons</taxon>
        <taxon>Gunneridae</taxon>
        <taxon>Pentapetalae</taxon>
        <taxon>rosids</taxon>
        <taxon>fabids</taxon>
        <taxon>Malpighiales</taxon>
        <taxon>Linaceae</taxon>
        <taxon>Linum</taxon>
    </lineage>
</organism>
<name>A0AAV0KSR3_9ROSI</name>
<dbReference type="EMBL" id="CAMGYJ010000005">
    <property type="protein sequence ID" value="CAI0425212.1"/>
    <property type="molecule type" value="Genomic_DNA"/>
</dbReference>
<dbReference type="AlphaFoldDB" id="A0AAV0KSR3"/>
<evidence type="ECO:0000313" key="2">
    <source>
        <dbReference type="Proteomes" id="UP001154282"/>
    </source>
</evidence>
<keyword evidence="2" id="KW-1185">Reference proteome</keyword>
<evidence type="ECO:0000313" key="1">
    <source>
        <dbReference type="EMBL" id="CAI0425212.1"/>
    </source>
</evidence>
<sequence length="63" mass="6988">MMILRTWIQDDRKSAAEFKALEGVFSTMAMDDATVEESTYGAGMQKELEGDEDEVAAVINLLD</sequence>
<gene>
    <name evidence="1" type="ORF">LITE_LOCUS20283</name>
</gene>
<comment type="caution">
    <text evidence="1">The sequence shown here is derived from an EMBL/GenBank/DDBJ whole genome shotgun (WGS) entry which is preliminary data.</text>
</comment>
<protein>
    <submittedName>
        <fullName evidence="1">Uncharacterized protein</fullName>
    </submittedName>
</protein>
<reference evidence="1" key="1">
    <citation type="submission" date="2022-08" db="EMBL/GenBank/DDBJ databases">
        <authorList>
            <person name="Gutierrez-Valencia J."/>
        </authorList>
    </citation>
    <scope>NUCLEOTIDE SEQUENCE</scope>
</reference>
<dbReference type="Proteomes" id="UP001154282">
    <property type="component" value="Unassembled WGS sequence"/>
</dbReference>